<reference evidence="2" key="1">
    <citation type="journal article" date="2019" name="Int. J. Syst. Evol. Microbiol.">
        <title>The Global Catalogue of Microorganisms (GCM) 10K type strain sequencing project: providing services to taxonomists for standard genome sequencing and annotation.</title>
        <authorList>
            <consortium name="The Broad Institute Genomics Platform"/>
            <consortium name="The Broad Institute Genome Sequencing Center for Infectious Disease"/>
            <person name="Wu L."/>
            <person name="Ma J."/>
        </authorList>
    </citation>
    <scope>NUCLEOTIDE SEQUENCE [LARGE SCALE GENOMIC DNA]</scope>
    <source>
        <strain evidence="2">CCUG 66188</strain>
    </source>
</reference>
<evidence type="ECO:0008006" key="3">
    <source>
        <dbReference type="Google" id="ProtNLM"/>
    </source>
</evidence>
<keyword evidence="2" id="KW-1185">Reference proteome</keyword>
<dbReference type="Proteomes" id="UP001596353">
    <property type="component" value="Unassembled WGS sequence"/>
</dbReference>
<sequence length="45" mass="4886">MREFARAAVVGVDDSTVTIVRNILARPDTQTCLKARTLEAGRADP</sequence>
<name>A0ABW2B532_9RHOB</name>
<accession>A0ABW2B532</accession>
<organism evidence="1 2">
    <name type="scientific">Sulfitobacter porphyrae</name>
    <dbReference type="NCBI Taxonomy" id="1246864"/>
    <lineage>
        <taxon>Bacteria</taxon>
        <taxon>Pseudomonadati</taxon>
        <taxon>Pseudomonadota</taxon>
        <taxon>Alphaproteobacteria</taxon>
        <taxon>Rhodobacterales</taxon>
        <taxon>Roseobacteraceae</taxon>
        <taxon>Sulfitobacter</taxon>
    </lineage>
</organism>
<dbReference type="EMBL" id="JBHSWG010000001">
    <property type="protein sequence ID" value="MFC6760653.1"/>
    <property type="molecule type" value="Genomic_DNA"/>
</dbReference>
<gene>
    <name evidence="1" type="ORF">ACFQFQ_15975</name>
</gene>
<comment type="caution">
    <text evidence="1">The sequence shown here is derived from an EMBL/GenBank/DDBJ whole genome shotgun (WGS) entry which is preliminary data.</text>
</comment>
<evidence type="ECO:0000313" key="2">
    <source>
        <dbReference type="Proteomes" id="UP001596353"/>
    </source>
</evidence>
<proteinExistence type="predicted"/>
<evidence type="ECO:0000313" key="1">
    <source>
        <dbReference type="EMBL" id="MFC6760653.1"/>
    </source>
</evidence>
<protein>
    <recommendedName>
        <fullName evidence="3">Transposase</fullName>
    </recommendedName>
</protein>